<feature type="compositionally biased region" description="Polar residues" evidence="1">
    <location>
        <begin position="14"/>
        <end position="27"/>
    </location>
</feature>
<feature type="region of interest" description="Disordered" evidence="1">
    <location>
        <begin position="1"/>
        <end position="39"/>
    </location>
</feature>
<keyword evidence="4" id="KW-1185">Reference proteome</keyword>
<sequence length="39" mass="4506">MVNARLKRSESEAKQTTLEPRQNNSLKAKQKKPRLEAIL</sequence>
<evidence type="ECO:0000313" key="2">
    <source>
        <dbReference type="EMBL" id="AKV69918.1"/>
    </source>
</evidence>
<dbReference type="KEGG" id="mpk:VL20_5621"/>
<organism evidence="3 4">
    <name type="scientific">Microcystis panniformis FACHB-1757</name>
    <dbReference type="NCBI Taxonomy" id="1638788"/>
    <lineage>
        <taxon>Bacteria</taxon>
        <taxon>Bacillati</taxon>
        <taxon>Cyanobacteriota</taxon>
        <taxon>Cyanophyceae</taxon>
        <taxon>Oscillatoriophycideae</taxon>
        <taxon>Chroococcales</taxon>
        <taxon>Microcystaceae</taxon>
        <taxon>Microcystis</taxon>
    </lineage>
</organism>
<evidence type="ECO:0000313" key="3">
    <source>
        <dbReference type="EMBL" id="AKV70441.1"/>
    </source>
</evidence>
<dbReference type="AlphaFoldDB" id="A0A0K1S8X3"/>
<reference evidence="3 4" key="2">
    <citation type="journal article" date="2016" name="Stand. Genomic Sci.">
        <title>Complete genome sequence and genomic characterization of Microcystis panniformis FACHB 1757 by third-generation sequencing.</title>
        <authorList>
            <person name="Zhang J.Y."/>
            <person name="Guan R."/>
            <person name="Zhang H.J."/>
            <person name="Li H."/>
            <person name="Xiao P."/>
            <person name="Yu G.L."/>
            <person name="Du L."/>
            <person name="Cao D.M."/>
            <person name="Zhu B.C."/>
            <person name="Li R.H."/>
            <person name="Lu Z.H."/>
        </authorList>
    </citation>
    <scope>NUCLEOTIDE SEQUENCE [LARGE SCALE GENOMIC DNA]</scope>
    <source>
        <strain evidence="3 4">FACHB-1757</strain>
    </source>
</reference>
<evidence type="ECO:0000256" key="1">
    <source>
        <dbReference type="SAM" id="MobiDB-lite"/>
    </source>
</evidence>
<reference evidence="3" key="1">
    <citation type="submission" date="2015-04" db="EMBL/GenBank/DDBJ databases">
        <authorList>
            <person name="Syromyatnikov M.Y."/>
            <person name="Popov V.N."/>
        </authorList>
    </citation>
    <scope>NUCLEOTIDE SEQUENCE</scope>
    <source>
        <strain evidence="3">FACHB-1757</strain>
    </source>
</reference>
<dbReference type="Proteomes" id="UP000068167">
    <property type="component" value="Chromosome"/>
</dbReference>
<accession>A0A0K1S8X3</accession>
<dbReference type="EMBL" id="CP011339">
    <property type="protein sequence ID" value="AKV69918.1"/>
    <property type="molecule type" value="Genomic_DNA"/>
</dbReference>
<name>A0A0K1S8X3_9CHRO</name>
<gene>
    <name evidence="2" type="ORF">VL20_5053</name>
    <name evidence="3" type="ORF">VL20_5621</name>
</gene>
<proteinExistence type="predicted"/>
<dbReference type="EMBL" id="CP011339">
    <property type="protein sequence ID" value="AKV70441.1"/>
    <property type="molecule type" value="Genomic_DNA"/>
</dbReference>
<protein>
    <submittedName>
        <fullName evidence="3">Uncharacterized protein</fullName>
    </submittedName>
</protein>
<dbReference type="PATRIC" id="fig|1638788.3.peg.5097"/>
<evidence type="ECO:0000313" key="4">
    <source>
        <dbReference type="Proteomes" id="UP000068167"/>
    </source>
</evidence>
<dbReference type="KEGG" id="mpk:VL20_5053"/>